<keyword evidence="2" id="KW-1185">Reference proteome</keyword>
<dbReference type="Proteomes" id="UP001164929">
    <property type="component" value="Chromosome 13"/>
</dbReference>
<dbReference type="EMBL" id="JAQIZT010000013">
    <property type="protein sequence ID" value="KAJ6974298.1"/>
    <property type="molecule type" value="Genomic_DNA"/>
</dbReference>
<sequence>MFVFFEFVQFIGLRDCLPRQLMLLVALKILGFFSQPRPCSRSPRAGTLTLESSSTKVDSSGALLEARIAAELGASGGDTNTYVPFRIESLSR</sequence>
<dbReference type="AlphaFoldDB" id="A0AAD6LW01"/>
<evidence type="ECO:0000313" key="1">
    <source>
        <dbReference type="EMBL" id="KAJ6974298.1"/>
    </source>
</evidence>
<evidence type="ECO:0000313" key="2">
    <source>
        <dbReference type="Proteomes" id="UP001164929"/>
    </source>
</evidence>
<name>A0AAD6LW01_9ROSI</name>
<proteinExistence type="predicted"/>
<protein>
    <submittedName>
        <fullName evidence="1">Uncharacterized protein</fullName>
    </submittedName>
</protein>
<accession>A0AAD6LW01</accession>
<gene>
    <name evidence="1" type="ORF">NC653_030408</name>
</gene>
<comment type="caution">
    <text evidence="1">The sequence shown here is derived from an EMBL/GenBank/DDBJ whole genome shotgun (WGS) entry which is preliminary data.</text>
</comment>
<organism evidence="1 2">
    <name type="scientific">Populus alba x Populus x berolinensis</name>
    <dbReference type="NCBI Taxonomy" id="444605"/>
    <lineage>
        <taxon>Eukaryota</taxon>
        <taxon>Viridiplantae</taxon>
        <taxon>Streptophyta</taxon>
        <taxon>Embryophyta</taxon>
        <taxon>Tracheophyta</taxon>
        <taxon>Spermatophyta</taxon>
        <taxon>Magnoliopsida</taxon>
        <taxon>eudicotyledons</taxon>
        <taxon>Gunneridae</taxon>
        <taxon>Pentapetalae</taxon>
        <taxon>rosids</taxon>
        <taxon>fabids</taxon>
        <taxon>Malpighiales</taxon>
        <taxon>Salicaceae</taxon>
        <taxon>Saliceae</taxon>
        <taxon>Populus</taxon>
    </lineage>
</organism>
<reference evidence="1" key="1">
    <citation type="journal article" date="2023" name="Mol. Ecol. Resour.">
        <title>Chromosome-level genome assembly of a triploid poplar Populus alba 'Berolinensis'.</title>
        <authorList>
            <person name="Chen S."/>
            <person name="Yu Y."/>
            <person name="Wang X."/>
            <person name="Wang S."/>
            <person name="Zhang T."/>
            <person name="Zhou Y."/>
            <person name="He R."/>
            <person name="Meng N."/>
            <person name="Wang Y."/>
            <person name="Liu W."/>
            <person name="Liu Z."/>
            <person name="Liu J."/>
            <person name="Guo Q."/>
            <person name="Huang H."/>
            <person name="Sederoff R.R."/>
            <person name="Wang G."/>
            <person name="Qu G."/>
            <person name="Chen S."/>
        </authorList>
    </citation>
    <scope>NUCLEOTIDE SEQUENCE</scope>
    <source>
        <strain evidence="1">SC-2020</strain>
    </source>
</reference>